<protein>
    <recommendedName>
        <fullName evidence="1">Glycerol uptake operon antiterminator regulatory protein</fullName>
    </recommendedName>
</protein>
<keyword evidence="1" id="KW-0694">RNA-binding</keyword>
<dbReference type="GO" id="GO:0006355">
    <property type="term" value="P:regulation of DNA-templated transcription"/>
    <property type="evidence" value="ECO:0007669"/>
    <property type="project" value="InterPro"/>
</dbReference>
<dbReference type="RefSeq" id="WP_114496537.1">
    <property type="nucleotide sequence ID" value="NZ_QPJW01000003.1"/>
</dbReference>
<dbReference type="PIRSF" id="PIRSF016897">
    <property type="entry name" value="GlpP"/>
    <property type="match status" value="1"/>
</dbReference>
<keyword evidence="1" id="KW-0319">Glycerol metabolism</keyword>
<dbReference type="PANTHER" id="PTHR35787:SF1">
    <property type="entry name" value="GLYCEROL UPTAKE OPERON ANTITERMINATOR REGULATORY PROTEIN"/>
    <property type="match status" value="1"/>
</dbReference>
<dbReference type="Proteomes" id="UP000253090">
    <property type="component" value="Unassembled WGS sequence"/>
</dbReference>
<reference evidence="2 3" key="1">
    <citation type="submission" date="2018-07" db="EMBL/GenBank/DDBJ databases">
        <title>Genomic Encyclopedia of Type Strains, Phase III (KMG-III): the genomes of soil and plant-associated and newly described type strains.</title>
        <authorList>
            <person name="Whitman W."/>
        </authorList>
    </citation>
    <scope>NUCLEOTIDE SEQUENCE [LARGE SCALE GENOMIC DNA]</scope>
    <source>
        <strain evidence="2 3">CECT 8333</strain>
    </source>
</reference>
<gene>
    <name evidence="2" type="ORF">DFP94_103187</name>
</gene>
<accession>A0A369BFY4</accession>
<evidence type="ECO:0000256" key="1">
    <source>
        <dbReference type="PIRNR" id="PIRNR016897"/>
    </source>
</evidence>
<comment type="caution">
    <text evidence="2">The sequence shown here is derived from an EMBL/GenBank/DDBJ whole genome shotgun (WGS) entry which is preliminary data.</text>
</comment>
<dbReference type="GO" id="GO:0006071">
    <property type="term" value="P:glycerol metabolic process"/>
    <property type="evidence" value="ECO:0007669"/>
    <property type="project" value="UniProtKB-UniRule"/>
</dbReference>
<dbReference type="Pfam" id="PF04309">
    <property type="entry name" value="G3P_antiterm"/>
    <property type="match status" value="1"/>
</dbReference>
<proteinExistence type="predicted"/>
<dbReference type="OrthoDB" id="9799580at2"/>
<keyword evidence="1" id="KW-0804">Transcription</keyword>
<dbReference type="InterPro" id="IPR006699">
    <property type="entry name" value="GlpP"/>
</dbReference>
<comment type="function">
    <text evidence="1">Regulates expression of the glpD operon. In the presence of glycerol 3-phosphate (G3P) causes antitermination of transcription of glpD at the inverted repeat of the leader region to enhance its transcription. Binds and stabilizes glpD leader mRNA.</text>
</comment>
<evidence type="ECO:0000313" key="2">
    <source>
        <dbReference type="EMBL" id="RCX20459.1"/>
    </source>
</evidence>
<name>A0A369BFY4_9BACL</name>
<dbReference type="GO" id="GO:0003723">
    <property type="term" value="F:RNA binding"/>
    <property type="evidence" value="ECO:0007669"/>
    <property type="project" value="UniProtKB-KW"/>
</dbReference>
<dbReference type="InterPro" id="IPR013785">
    <property type="entry name" value="Aldolase_TIM"/>
</dbReference>
<organism evidence="2 3">
    <name type="scientific">Fontibacillus phaseoli</name>
    <dbReference type="NCBI Taxonomy" id="1416533"/>
    <lineage>
        <taxon>Bacteria</taxon>
        <taxon>Bacillati</taxon>
        <taxon>Bacillota</taxon>
        <taxon>Bacilli</taxon>
        <taxon>Bacillales</taxon>
        <taxon>Paenibacillaceae</taxon>
        <taxon>Fontibacillus</taxon>
    </lineage>
</organism>
<dbReference type="Gene3D" id="3.20.20.70">
    <property type="entry name" value="Aldolase class I"/>
    <property type="match status" value="1"/>
</dbReference>
<sequence length="192" mass="21059">MGYYPIIASVTKEEQFEQVLQSEVTRVNLMIGHIGSIEEFISRLHDAGKQVYAHIEMIAGLGRDAHSITYLCDKFKADGIVTTKSSAIAAARQAGIKSIQRIFAIDTAAMTTAVKMINSTNPDEVELMPGLMPRVTRELKSMIKQPLIVGGLIRHEHEIIEALASGADYISTGDPHIWNHMNAKMKSGNLIG</sequence>
<dbReference type="SUPFAM" id="SSF110391">
    <property type="entry name" value="GlpP-like"/>
    <property type="match status" value="1"/>
</dbReference>
<keyword evidence="3" id="KW-1185">Reference proteome</keyword>
<dbReference type="AlphaFoldDB" id="A0A369BFY4"/>
<dbReference type="PANTHER" id="PTHR35787">
    <property type="entry name" value="GLYCEROL UPTAKE OPERON ANTITERMINATOR REGULATORY PROTEIN"/>
    <property type="match status" value="1"/>
</dbReference>
<evidence type="ECO:0000313" key="3">
    <source>
        <dbReference type="Proteomes" id="UP000253090"/>
    </source>
</evidence>
<dbReference type="EMBL" id="QPJW01000003">
    <property type="protein sequence ID" value="RCX20459.1"/>
    <property type="molecule type" value="Genomic_DNA"/>
</dbReference>
<keyword evidence="1" id="KW-0805">Transcription regulation</keyword>